<evidence type="ECO:0000256" key="3">
    <source>
        <dbReference type="ARBA" id="ARBA00012663"/>
    </source>
</evidence>
<keyword evidence="4" id="KW-0378">Hydrolase</keyword>
<dbReference type="InterPro" id="IPR025705">
    <property type="entry name" value="Beta_hexosaminidase_sua/sub"/>
</dbReference>
<dbReference type="InterPro" id="IPR029018">
    <property type="entry name" value="Hex-like_dom2"/>
</dbReference>
<dbReference type="Gene3D" id="3.20.20.80">
    <property type="entry name" value="Glycosidases"/>
    <property type="match status" value="1"/>
</dbReference>
<evidence type="ECO:0000259" key="6">
    <source>
        <dbReference type="Pfam" id="PF00728"/>
    </source>
</evidence>
<dbReference type="GO" id="GO:0004563">
    <property type="term" value="F:beta-N-acetylhexosaminidase activity"/>
    <property type="evidence" value="ECO:0007669"/>
    <property type="project" value="UniProtKB-EC"/>
</dbReference>
<organism evidence="8">
    <name type="scientific">marine sediment metagenome</name>
    <dbReference type="NCBI Taxonomy" id="412755"/>
    <lineage>
        <taxon>unclassified sequences</taxon>
        <taxon>metagenomes</taxon>
        <taxon>ecological metagenomes</taxon>
    </lineage>
</organism>
<dbReference type="EC" id="3.2.1.52" evidence="3"/>
<dbReference type="InterPro" id="IPR015882">
    <property type="entry name" value="HEX_bac_N"/>
</dbReference>
<evidence type="ECO:0000256" key="2">
    <source>
        <dbReference type="ARBA" id="ARBA00006285"/>
    </source>
</evidence>
<dbReference type="InterPro" id="IPR017853">
    <property type="entry name" value="GH"/>
</dbReference>
<comment type="catalytic activity">
    <reaction evidence="1">
        <text>Hydrolysis of terminal non-reducing N-acetyl-D-hexosamine residues in N-acetyl-beta-D-hexosaminides.</text>
        <dbReference type="EC" id="3.2.1.52"/>
    </reaction>
</comment>
<keyword evidence="5" id="KW-0326">Glycosidase</keyword>
<evidence type="ECO:0000313" key="8">
    <source>
        <dbReference type="EMBL" id="KKL14129.1"/>
    </source>
</evidence>
<dbReference type="PRINTS" id="PR00738">
    <property type="entry name" value="GLHYDRLASE20"/>
</dbReference>
<dbReference type="SUPFAM" id="SSF51445">
    <property type="entry name" value="(Trans)glycosidases"/>
    <property type="match status" value="1"/>
</dbReference>
<evidence type="ECO:0000256" key="5">
    <source>
        <dbReference type="ARBA" id="ARBA00023295"/>
    </source>
</evidence>
<comment type="similarity">
    <text evidence="2">Belongs to the glycosyl hydrolase 20 family.</text>
</comment>
<dbReference type="PANTHER" id="PTHR22600">
    <property type="entry name" value="BETA-HEXOSAMINIDASE"/>
    <property type="match status" value="1"/>
</dbReference>
<feature type="non-terminal residue" evidence="8">
    <location>
        <position position="416"/>
    </location>
</feature>
<dbReference type="SUPFAM" id="SSF55545">
    <property type="entry name" value="beta-N-acetylhexosaminidase-like domain"/>
    <property type="match status" value="1"/>
</dbReference>
<dbReference type="GO" id="GO:0030203">
    <property type="term" value="P:glycosaminoglycan metabolic process"/>
    <property type="evidence" value="ECO:0007669"/>
    <property type="project" value="TreeGrafter"/>
</dbReference>
<reference evidence="8" key="1">
    <citation type="journal article" date="2015" name="Nature">
        <title>Complex archaea that bridge the gap between prokaryotes and eukaryotes.</title>
        <authorList>
            <person name="Spang A."/>
            <person name="Saw J.H."/>
            <person name="Jorgensen S.L."/>
            <person name="Zaremba-Niedzwiedzka K."/>
            <person name="Martijn J."/>
            <person name="Lind A.E."/>
            <person name="van Eijk R."/>
            <person name="Schleper C."/>
            <person name="Guy L."/>
            <person name="Ettema T.J."/>
        </authorList>
    </citation>
    <scope>NUCLEOTIDE SEQUENCE</scope>
</reference>
<accession>A0A0F9AX19</accession>
<dbReference type="PANTHER" id="PTHR22600:SF57">
    <property type="entry name" value="BETA-N-ACETYLHEXOSAMINIDASE"/>
    <property type="match status" value="1"/>
</dbReference>
<comment type="caution">
    <text evidence="8">The sequence shown here is derived from an EMBL/GenBank/DDBJ whole genome shotgun (WGS) entry which is preliminary data.</text>
</comment>
<evidence type="ECO:0000256" key="4">
    <source>
        <dbReference type="ARBA" id="ARBA00022801"/>
    </source>
</evidence>
<sequence length="416" mass="48522">MFICLDNLAKSEDIKKEMFLIPQPRYMKVDNFQNLKITEQSRILTDLESDHFFIFEQVQDNLAKTGLKKILDTQVVDNLSDFPNLKSVLENEISNFPENLLDKVKNEENFINQGYIIVCTESEILIDAHSHQGLFYGIQTLLQIINSSYDKLSIKKVRIIDFPALKIRGVSDDISRGQAATLDNLKKFINQLSHYKINQYYLVYMQDMFKFSNHPKIGEDRGAYSKEDITELHNYAKKHFIELIPIFQTTGHWENILSNPDYWKYGEFPGSNSLNIANEEIYALLDEMIGELSDAFKSEYFHIGADESWDVGKVASKEFIENVGIGKAYLDHYKKVYDIAKKHGYKKIIIYHDILYKYEEVLSGLPKDIIIMYWKYNSKTDHPALKKIRKSGFQVITSPSIMDYNRIFPSIDKYEK</sequence>
<protein>
    <recommendedName>
        <fullName evidence="3">beta-N-acetylhexosaminidase</fullName>
        <ecNumber evidence="3">3.2.1.52</ecNumber>
    </recommendedName>
</protein>
<feature type="domain" description="Beta-hexosaminidase bacterial type N-terminal" evidence="7">
    <location>
        <begin position="19"/>
        <end position="161"/>
    </location>
</feature>
<dbReference type="EMBL" id="LAZR01040583">
    <property type="protein sequence ID" value="KKL14129.1"/>
    <property type="molecule type" value="Genomic_DNA"/>
</dbReference>
<dbReference type="Pfam" id="PF00728">
    <property type="entry name" value="Glyco_hydro_20"/>
    <property type="match status" value="1"/>
</dbReference>
<name>A0A0F9AX19_9ZZZZ</name>
<proteinExistence type="inferred from homology"/>
<dbReference type="Gene3D" id="3.30.379.10">
    <property type="entry name" value="Chitobiase/beta-hexosaminidase domain 2-like"/>
    <property type="match status" value="1"/>
</dbReference>
<dbReference type="InterPro" id="IPR015883">
    <property type="entry name" value="Glyco_hydro_20_cat"/>
</dbReference>
<gene>
    <name evidence="8" type="ORF">LCGC14_2518850</name>
</gene>
<dbReference type="AlphaFoldDB" id="A0A0F9AX19"/>
<dbReference type="GO" id="GO:0016020">
    <property type="term" value="C:membrane"/>
    <property type="evidence" value="ECO:0007669"/>
    <property type="project" value="TreeGrafter"/>
</dbReference>
<evidence type="ECO:0000259" key="7">
    <source>
        <dbReference type="Pfam" id="PF02838"/>
    </source>
</evidence>
<dbReference type="Pfam" id="PF02838">
    <property type="entry name" value="Glyco_hydro_20b"/>
    <property type="match status" value="1"/>
</dbReference>
<feature type="domain" description="Glycoside hydrolase family 20 catalytic" evidence="6">
    <location>
        <begin position="168"/>
        <end position="402"/>
    </location>
</feature>
<evidence type="ECO:0000256" key="1">
    <source>
        <dbReference type="ARBA" id="ARBA00001231"/>
    </source>
</evidence>
<dbReference type="GO" id="GO:0005975">
    <property type="term" value="P:carbohydrate metabolic process"/>
    <property type="evidence" value="ECO:0007669"/>
    <property type="project" value="InterPro"/>
</dbReference>